<organism evidence="2 3">
    <name type="scientific">Penicillium bovifimosum</name>
    <dbReference type="NCBI Taxonomy" id="126998"/>
    <lineage>
        <taxon>Eukaryota</taxon>
        <taxon>Fungi</taxon>
        <taxon>Dikarya</taxon>
        <taxon>Ascomycota</taxon>
        <taxon>Pezizomycotina</taxon>
        <taxon>Eurotiomycetes</taxon>
        <taxon>Eurotiomycetidae</taxon>
        <taxon>Eurotiales</taxon>
        <taxon>Aspergillaceae</taxon>
        <taxon>Penicillium</taxon>
    </lineage>
</organism>
<dbReference type="RefSeq" id="XP_056517661.1">
    <property type="nucleotide sequence ID" value="XM_056669862.1"/>
</dbReference>
<accession>A0A9W9GIN7</accession>
<evidence type="ECO:0000256" key="1">
    <source>
        <dbReference type="SAM" id="MobiDB-lite"/>
    </source>
</evidence>
<feature type="compositionally biased region" description="Basic and acidic residues" evidence="1">
    <location>
        <begin position="416"/>
        <end position="436"/>
    </location>
</feature>
<dbReference type="EMBL" id="JAPQKL010000007">
    <property type="protein sequence ID" value="KAJ5121157.1"/>
    <property type="molecule type" value="Genomic_DNA"/>
</dbReference>
<feature type="compositionally biased region" description="Basic and acidic residues" evidence="1">
    <location>
        <begin position="341"/>
        <end position="365"/>
    </location>
</feature>
<protein>
    <submittedName>
        <fullName evidence="2">Uncharacterized protein</fullName>
    </submittedName>
</protein>
<reference evidence="2" key="2">
    <citation type="journal article" date="2023" name="IMA Fungus">
        <title>Comparative genomic study of the Penicillium genus elucidates a diverse pangenome and 15 lateral gene transfer events.</title>
        <authorList>
            <person name="Petersen C."/>
            <person name="Sorensen T."/>
            <person name="Nielsen M.R."/>
            <person name="Sondergaard T.E."/>
            <person name="Sorensen J.L."/>
            <person name="Fitzpatrick D.A."/>
            <person name="Frisvad J.C."/>
            <person name="Nielsen K.L."/>
        </authorList>
    </citation>
    <scope>NUCLEOTIDE SEQUENCE</scope>
    <source>
        <strain evidence="2">IBT 22155</strain>
    </source>
</reference>
<dbReference type="Proteomes" id="UP001149079">
    <property type="component" value="Unassembled WGS sequence"/>
</dbReference>
<gene>
    <name evidence="2" type="ORF">N7515_009118</name>
</gene>
<feature type="compositionally biased region" description="Polar residues" evidence="1">
    <location>
        <begin position="312"/>
        <end position="322"/>
    </location>
</feature>
<sequence length="542" mass="59043">MSPAVISEMQPDLHREQLEAVGTALDALLLTVYRLTHRHHELFQHMDDVYKEYSEVIDILPPKDRPHALDIQSKLLAQTEEYRQGLVHSKPPVEEQLLNSMDVINTLVAHQNVDEITFSAIKNGVKGCKSLLRSSDALSQISSNSCIGQAPAPAITLEKDFTTNGTQGQLHCPFSKPNNMKTETGSEAPSGQNSAKIHIESTCGHDNLDPVKAELDELRSNRAPSAPSSKGACPVSRCPIRFLNQHSPEEIADYVERHKHEIPRSHAICVKRYQRNPQDMRQLDAKYGGLTSMIAGLGVKHQAFLPDRQTGEGHSSASASTQRVEKWAENVDPVTSDADLEDGKGDDNDEDRQGRFDRPLREVRVGESPSRPWGISVPVTSLPPISEPPSGATSIPTSPEPQTDKPPTKPAGRCPFGHDRPKPDAPEPEPELEKPSSAEQTPVEKAARAEKPGCPFGHDRPKAEATEPAPLWTGMPKDQTAIGGDIPHITPNPAVAASEDPTKPSLHSALSNASHVTFSGPVFFGYSAEETAKLLQQLGMSK</sequence>
<dbReference type="OrthoDB" id="5343576at2759"/>
<feature type="region of interest" description="Disordered" evidence="1">
    <location>
        <begin position="307"/>
        <end position="508"/>
    </location>
</feature>
<dbReference type="AlphaFoldDB" id="A0A9W9GIN7"/>
<proteinExistence type="predicted"/>
<comment type="caution">
    <text evidence="2">The sequence shown here is derived from an EMBL/GenBank/DDBJ whole genome shotgun (WGS) entry which is preliminary data.</text>
</comment>
<reference evidence="2" key="1">
    <citation type="submission" date="2022-11" db="EMBL/GenBank/DDBJ databases">
        <authorList>
            <person name="Petersen C."/>
        </authorList>
    </citation>
    <scope>NUCLEOTIDE SEQUENCE</scope>
    <source>
        <strain evidence="2">IBT 22155</strain>
    </source>
</reference>
<evidence type="ECO:0000313" key="2">
    <source>
        <dbReference type="EMBL" id="KAJ5121157.1"/>
    </source>
</evidence>
<name>A0A9W9GIN7_9EURO</name>
<evidence type="ECO:0000313" key="3">
    <source>
        <dbReference type="Proteomes" id="UP001149079"/>
    </source>
</evidence>
<feature type="compositionally biased region" description="Polar residues" evidence="1">
    <location>
        <begin position="391"/>
        <end position="401"/>
    </location>
</feature>
<keyword evidence="3" id="KW-1185">Reference proteome</keyword>
<feature type="compositionally biased region" description="Basic and acidic residues" evidence="1">
    <location>
        <begin position="445"/>
        <end position="465"/>
    </location>
</feature>
<dbReference type="GeneID" id="81409032"/>